<dbReference type="ExpressionAtlas" id="A0A2K3P255">
    <property type="expression patterns" value="baseline"/>
</dbReference>
<dbReference type="GO" id="GO:0005666">
    <property type="term" value="C:RNA polymerase III complex"/>
    <property type="evidence" value="ECO:0007669"/>
    <property type="project" value="UniProtKB-UniRule"/>
</dbReference>
<dbReference type="Pfam" id="PF05645">
    <property type="entry name" value="RNA_pol_Rpc82"/>
    <property type="match status" value="1"/>
</dbReference>
<reference evidence="11 12" key="2">
    <citation type="journal article" date="2017" name="Front. Plant Sci.">
        <title>Gene Classification and Mining of Molecular Markers Useful in Red Clover (Trifolium pratense) Breeding.</title>
        <authorList>
            <person name="Istvanek J."/>
            <person name="Dluhosova J."/>
            <person name="Dluhos P."/>
            <person name="Patkova L."/>
            <person name="Nedelnik J."/>
            <person name="Repkova J."/>
        </authorList>
    </citation>
    <scope>NUCLEOTIDE SEQUENCE [LARGE SCALE GENOMIC DNA]</scope>
    <source>
        <strain evidence="12">cv. Tatra</strain>
        <tissue evidence="11">Young leaves</tissue>
    </source>
</reference>
<evidence type="ECO:0000256" key="2">
    <source>
        <dbReference type="ARBA" id="ARBA00022478"/>
    </source>
</evidence>
<dbReference type="EMBL" id="ASHM01003106">
    <property type="protein sequence ID" value="PNY09374.1"/>
    <property type="molecule type" value="Genomic_DNA"/>
</dbReference>
<dbReference type="PANTHER" id="PTHR12949:SF0">
    <property type="entry name" value="DNA-DIRECTED RNA POLYMERASE III SUBUNIT RPC3"/>
    <property type="match status" value="1"/>
</dbReference>
<dbReference type="InterPro" id="IPR055207">
    <property type="entry name" value="POLR3C_WHD"/>
</dbReference>
<evidence type="ECO:0000256" key="7">
    <source>
        <dbReference type="SAM" id="Phobius"/>
    </source>
</evidence>
<feature type="transmembrane region" description="Helical" evidence="7">
    <location>
        <begin position="62"/>
        <end position="87"/>
    </location>
</feature>
<keyword evidence="7" id="KW-0812">Transmembrane</keyword>
<feature type="coiled-coil region" evidence="6">
    <location>
        <begin position="142"/>
        <end position="169"/>
    </location>
</feature>
<feature type="domain" description="RNA polymerase III subunit RPC82-related helix-turn-helix" evidence="9">
    <location>
        <begin position="10"/>
        <end position="47"/>
    </location>
</feature>
<comment type="subunit">
    <text evidence="5">Component of the RNA polymerase III (Pol III) complex consisting of 17 subunits.</text>
</comment>
<reference evidence="11 12" key="1">
    <citation type="journal article" date="2014" name="Am. J. Bot.">
        <title>Genome assembly and annotation for red clover (Trifolium pratense; Fabaceae).</title>
        <authorList>
            <person name="Istvanek J."/>
            <person name="Jaros M."/>
            <person name="Krenek A."/>
            <person name="Repkova J."/>
        </authorList>
    </citation>
    <scope>NUCLEOTIDE SEQUENCE [LARGE SCALE GENOMIC DNA]</scope>
    <source>
        <strain evidence="12">cv. Tatra</strain>
        <tissue evidence="11">Young leaves</tissue>
    </source>
</reference>
<dbReference type="AlphaFoldDB" id="A0A2K3P255"/>
<dbReference type="InterPro" id="IPR008806">
    <property type="entry name" value="RNA_pol_III_Rpc82_C"/>
</dbReference>
<evidence type="ECO:0000259" key="8">
    <source>
        <dbReference type="Pfam" id="PF05645"/>
    </source>
</evidence>
<dbReference type="InterPro" id="IPR036388">
    <property type="entry name" value="WH-like_DNA-bd_sf"/>
</dbReference>
<gene>
    <name evidence="11" type="ORF">L195_g005924</name>
</gene>
<evidence type="ECO:0000313" key="11">
    <source>
        <dbReference type="EMBL" id="PNY09374.1"/>
    </source>
</evidence>
<keyword evidence="7" id="KW-0472">Membrane</keyword>
<keyword evidence="3 5" id="KW-0804">Transcription</keyword>
<dbReference type="FunFam" id="1.10.10.10:FF:000515">
    <property type="entry name" value="DNA-directed RNA polymerase III subunit rpc3"/>
    <property type="match status" value="1"/>
</dbReference>
<keyword evidence="2 5" id="KW-0240">DNA-directed RNA polymerase</keyword>
<dbReference type="Pfam" id="PF08221">
    <property type="entry name" value="HTH_9"/>
    <property type="match status" value="1"/>
</dbReference>
<dbReference type="PANTHER" id="PTHR12949">
    <property type="entry name" value="RNA POLYMERASE III DNA DIRECTED -RELATED"/>
    <property type="match status" value="1"/>
</dbReference>
<comment type="function">
    <text evidence="5">DNA-dependent RNA polymerase catalyzes the transcription of DNA into RNA using the four ribonucleoside triphosphates as substrates. Specific core component of RNA polymerase III which synthesizes small RNAs, such as 5S rRNA and tRNAs.</text>
</comment>
<feature type="domain" description="RNA polymerase III Rpc82 C -terminal" evidence="8">
    <location>
        <begin position="166"/>
        <end position="333"/>
    </location>
</feature>
<comment type="similarity">
    <text evidence="5">Belongs to the eukaryotic RPC3/POLR3C RNA polymerase subunit family.</text>
</comment>
<dbReference type="Proteomes" id="UP000236291">
    <property type="component" value="Unassembled WGS sequence"/>
</dbReference>
<evidence type="ECO:0000256" key="1">
    <source>
        <dbReference type="ARBA" id="ARBA00004123"/>
    </source>
</evidence>
<evidence type="ECO:0000313" key="12">
    <source>
        <dbReference type="Proteomes" id="UP000236291"/>
    </source>
</evidence>
<dbReference type="Gene3D" id="1.10.10.10">
    <property type="entry name" value="Winged helix-like DNA-binding domain superfamily/Winged helix DNA-binding domain"/>
    <property type="match status" value="4"/>
</dbReference>
<keyword evidence="4 5" id="KW-0539">Nucleus</keyword>
<feature type="domain" description="DNA-directed RNA polymerase III subunit RPC3 winged-helix" evidence="10">
    <location>
        <begin position="369"/>
        <end position="449"/>
    </location>
</feature>
<organism evidence="11 12">
    <name type="scientific">Trifolium pratense</name>
    <name type="common">Red clover</name>
    <dbReference type="NCBI Taxonomy" id="57577"/>
    <lineage>
        <taxon>Eukaryota</taxon>
        <taxon>Viridiplantae</taxon>
        <taxon>Streptophyta</taxon>
        <taxon>Embryophyta</taxon>
        <taxon>Tracheophyta</taxon>
        <taxon>Spermatophyta</taxon>
        <taxon>Magnoliopsida</taxon>
        <taxon>eudicotyledons</taxon>
        <taxon>Gunneridae</taxon>
        <taxon>Pentapetalae</taxon>
        <taxon>rosids</taxon>
        <taxon>fabids</taxon>
        <taxon>Fabales</taxon>
        <taxon>Fabaceae</taxon>
        <taxon>Papilionoideae</taxon>
        <taxon>50 kb inversion clade</taxon>
        <taxon>NPAAA clade</taxon>
        <taxon>Hologalegina</taxon>
        <taxon>IRL clade</taxon>
        <taxon>Trifolieae</taxon>
        <taxon>Trifolium</taxon>
    </lineage>
</organism>
<sequence length="528" mass="60892">MVQQWGIKFAVLLITDHFGKIVANVCEKLLKQGPLTLDLLVRYTELSTLKLWLQCCFEDLKVLYIVLIMVLNCVFGCGCAVKLYVAVKFGVTIDESKVKTQYLVLFDNILHRARFPKFMEIVSEELGDKCAQIFKGLLHNGRLNLKQMVDRASQEKAEAEDTVRESLCKLLMARYVERCPIPEVSIVEEVDDKKKRGSKAAKEFKAPVTTEDRVREAATHGDTARFSLTADTGYNSDEETKPSDISVAENVAKEESTLWRANFEEFIRYLRDKALIENVRTRMDDGAATVLRAILEATRNKEKQVKIEKSVPLPLDTIFTEVMKTENGRTMTMDRVKASLVQLGCSNQMLYEYIIDLEHIIHWARNEEVESIVLKRYGRDAYRMFRYLSKAKQFCPTDKIADDTLVEKKEAPKLLFKLWKENYLQMEKVTVTLSAGNTGKLSTIYMWQVNQPLLWEHVLDELYHGALNLKLRIAFEQETNEEILNIPKKKINDSEPLRKKHRRLQNVILLLGSSLIKLDDTIMLFNDF</sequence>
<name>A0A2K3P255_TRIPR</name>
<comment type="subcellular location">
    <subcellularLocation>
        <location evidence="1 5">Nucleus</location>
    </subcellularLocation>
</comment>
<accession>A0A2K3P255</accession>
<evidence type="ECO:0000259" key="9">
    <source>
        <dbReference type="Pfam" id="PF08221"/>
    </source>
</evidence>
<evidence type="ECO:0000256" key="4">
    <source>
        <dbReference type="ARBA" id="ARBA00023242"/>
    </source>
</evidence>
<dbReference type="GO" id="GO:0006351">
    <property type="term" value="P:DNA-templated transcription"/>
    <property type="evidence" value="ECO:0007669"/>
    <property type="project" value="InterPro"/>
</dbReference>
<evidence type="ECO:0000259" key="10">
    <source>
        <dbReference type="Pfam" id="PF22536"/>
    </source>
</evidence>
<protein>
    <recommendedName>
        <fullName evidence="5">DNA-directed RNA polymerase III subunit RPC3</fullName>
        <shortName evidence="5">RNA polymerase III subunit C3</shortName>
    </recommendedName>
</protein>
<dbReference type="GO" id="GO:0003697">
    <property type="term" value="F:single-stranded DNA binding"/>
    <property type="evidence" value="ECO:0007669"/>
    <property type="project" value="UniProtKB-UniRule"/>
</dbReference>
<evidence type="ECO:0000256" key="3">
    <source>
        <dbReference type="ARBA" id="ARBA00023163"/>
    </source>
</evidence>
<dbReference type="InterPro" id="IPR013197">
    <property type="entry name" value="RNA_pol_III_RPC82-rel_HTH"/>
</dbReference>
<evidence type="ECO:0000256" key="6">
    <source>
        <dbReference type="SAM" id="Coils"/>
    </source>
</evidence>
<keyword evidence="6" id="KW-0175">Coiled coil</keyword>
<evidence type="ECO:0000256" key="5">
    <source>
        <dbReference type="RuleBase" id="RU367076"/>
    </source>
</evidence>
<dbReference type="STRING" id="57577.A0A2K3P255"/>
<comment type="caution">
    <text evidence="11">The sequence shown here is derived from an EMBL/GenBank/DDBJ whole genome shotgun (WGS) entry which is preliminary data.</text>
</comment>
<keyword evidence="7" id="KW-1133">Transmembrane helix</keyword>
<dbReference type="Pfam" id="PF22536">
    <property type="entry name" value="WHD_POLR3C"/>
    <property type="match status" value="1"/>
</dbReference>
<proteinExistence type="inferred from homology"/>
<dbReference type="InterPro" id="IPR039748">
    <property type="entry name" value="RPC3"/>
</dbReference>